<dbReference type="PRINTS" id="PR00452">
    <property type="entry name" value="SH3DOMAIN"/>
</dbReference>
<dbReference type="GO" id="GO:0098974">
    <property type="term" value="P:postsynaptic actin cytoskeleton organization"/>
    <property type="evidence" value="ECO:0007669"/>
    <property type="project" value="TreeGrafter"/>
</dbReference>
<evidence type="ECO:0000259" key="11">
    <source>
        <dbReference type="PROSITE" id="PS51263"/>
    </source>
</evidence>
<dbReference type="KEGG" id="clec:106667373"/>
<dbReference type="CDD" id="cd11960">
    <property type="entry name" value="SH3_Abp1_eu"/>
    <property type="match status" value="1"/>
</dbReference>
<dbReference type="FunFam" id="2.30.30.40:FF:000046">
    <property type="entry name" value="Drebrin-like protein isoform B"/>
    <property type="match status" value="1"/>
</dbReference>
<name>A0A8I6SKT9_CIMLE</name>
<dbReference type="GO" id="GO:0030833">
    <property type="term" value="P:regulation of actin filament polymerization"/>
    <property type="evidence" value="ECO:0007669"/>
    <property type="project" value="TreeGrafter"/>
</dbReference>
<reference evidence="12" key="1">
    <citation type="submission" date="2022-01" db="UniProtKB">
        <authorList>
            <consortium name="EnsemblMetazoa"/>
        </authorList>
    </citation>
    <scope>IDENTIFICATION</scope>
</reference>
<evidence type="ECO:0008006" key="14">
    <source>
        <dbReference type="Google" id="ProtNLM"/>
    </source>
</evidence>
<feature type="domain" description="SH3" evidence="10">
    <location>
        <begin position="347"/>
        <end position="405"/>
    </location>
</feature>
<dbReference type="CTD" id="39520"/>
<evidence type="ECO:0000256" key="7">
    <source>
        <dbReference type="ARBA" id="ARBA00023212"/>
    </source>
</evidence>
<dbReference type="PROSITE" id="PS50002">
    <property type="entry name" value="SH3"/>
    <property type="match status" value="1"/>
</dbReference>
<evidence type="ECO:0000313" key="12">
    <source>
        <dbReference type="EnsemblMetazoa" id="XP_024083590.1"/>
    </source>
</evidence>
<dbReference type="OMA" id="FKEPRGA"/>
<evidence type="ECO:0000259" key="10">
    <source>
        <dbReference type="PROSITE" id="PS50002"/>
    </source>
</evidence>
<evidence type="ECO:0000256" key="8">
    <source>
        <dbReference type="PROSITE-ProRule" id="PRU00192"/>
    </source>
</evidence>
<evidence type="ECO:0000256" key="4">
    <source>
        <dbReference type="ARBA" id="ARBA00022490"/>
    </source>
</evidence>
<dbReference type="PANTHER" id="PTHR10829">
    <property type="entry name" value="CORTACTIN AND DREBRIN"/>
    <property type="match status" value="1"/>
</dbReference>
<keyword evidence="13" id="KW-1185">Reference proteome</keyword>
<dbReference type="EnsemblMetazoa" id="XM_024227822.1">
    <property type="protein sequence ID" value="XP_024083590.1"/>
    <property type="gene ID" value="LOC106667373"/>
</dbReference>
<dbReference type="InterPro" id="IPR001452">
    <property type="entry name" value="SH3_domain"/>
</dbReference>
<dbReference type="PANTHER" id="PTHR10829:SF25">
    <property type="entry name" value="DREBRIN-LIKE PROTEIN"/>
    <property type="match status" value="1"/>
</dbReference>
<dbReference type="RefSeq" id="XP_024083590.1">
    <property type="nucleotide sequence ID" value="XM_024227822.1"/>
</dbReference>
<dbReference type="GO" id="GO:0014069">
    <property type="term" value="C:postsynaptic density"/>
    <property type="evidence" value="ECO:0007669"/>
    <property type="project" value="TreeGrafter"/>
</dbReference>
<comment type="subcellular location">
    <subcellularLocation>
        <location evidence="1">Cytoplasm</location>
        <location evidence="1">Cytoskeleton</location>
    </subcellularLocation>
</comment>
<keyword evidence="7" id="KW-0206">Cytoskeleton</keyword>
<dbReference type="Pfam" id="PF00241">
    <property type="entry name" value="Cofilin_ADF"/>
    <property type="match status" value="1"/>
</dbReference>
<dbReference type="GO" id="GO:0030425">
    <property type="term" value="C:dendrite"/>
    <property type="evidence" value="ECO:0007669"/>
    <property type="project" value="TreeGrafter"/>
</dbReference>
<evidence type="ECO:0000256" key="9">
    <source>
        <dbReference type="SAM" id="MobiDB-lite"/>
    </source>
</evidence>
<feature type="compositionally biased region" description="Low complexity" evidence="9">
    <location>
        <begin position="286"/>
        <end position="299"/>
    </location>
</feature>
<dbReference type="Proteomes" id="UP000494040">
    <property type="component" value="Unassembled WGS sequence"/>
</dbReference>
<dbReference type="GO" id="GO:0030427">
    <property type="term" value="C:site of polarized growth"/>
    <property type="evidence" value="ECO:0007669"/>
    <property type="project" value="TreeGrafter"/>
</dbReference>
<evidence type="ECO:0000256" key="3">
    <source>
        <dbReference type="ARBA" id="ARBA00022443"/>
    </source>
</evidence>
<feature type="region of interest" description="Disordered" evidence="9">
    <location>
        <begin position="190"/>
        <end position="221"/>
    </location>
</feature>
<accession>A0A8I6SKT9</accession>
<keyword evidence="3 8" id="KW-0728">SH3 domain</keyword>
<dbReference type="FunFam" id="3.40.20.10:FF:000011">
    <property type="entry name" value="Drebrin-like protein B"/>
    <property type="match status" value="1"/>
</dbReference>
<keyword evidence="4" id="KW-0963">Cytoplasm</keyword>
<dbReference type="Gene3D" id="3.40.20.10">
    <property type="entry name" value="Severin"/>
    <property type="match status" value="1"/>
</dbReference>
<dbReference type="Gene3D" id="2.30.30.40">
    <property type="entry name" value="SH3 Domains"/>
    <property type="match status" value="1"/>
</dbReference>
<dbReference type="OrthoDB" id="5971719at2759"/>
<dbReference type="SMART" id="SM00326">
    <property type="entry name" value="SH3"/>
    <property type="match status" value="1"/>
</dbReference>
<dbReference type="GO" id="GO:0030864">
    <property type="term" value="C:cortical actin cytoskeleton"/>
    <property type="evidence" value="ECO:0007669"/>
    <property type="project" value="TreeGrafter"/>
</dbReference>
<keyword evidence="6" id="KW-0009">Actin-binding</keyword>
<dbReference type="GO" id="GO:0051015">
    <property type="term" value="F:actin filament binding"/>
    <property type="evidence" value="ECO:0007669"/>
    <property type="project" value="TreeGrafter"/>
</dbReference>
<dbReference type="GO" id="GO:0045211">
    <property type="term" value="C:postsynaptic membrane"/>
    <property type="evidence" value="ECO:0007669"/>
    <property type="project" value="TreeGrafter"/>
</dbReference>
<dbReference type="SMART" id="SM00102">
    <property type="entry name" value="ADF"/>
    <property type="match status" value="1"/>
</dbReference>
<dbReference type="InterPro" id="IPR002108">
    <property type="entry name" value="ADF-H"/>
</dbReference>
<dbReference type="GO" id="GO:0048812">
    <property type="term" value="P:neuron projection morphogenesis"/>
    <property type="evidence" value="ECO:0007669"/>
    <property type="project" value="TreeGrafter"/>
</dbReference>
<dbReference type="GO" id="GO:0030027">
    <property type="term" value="C:lamellipodium"/>
    <property type="evidence" value="ECO:0007669"/>
    <property type="project" value="TreeGrafter"/>
</dbReference>
<evidence type="ECO:0000256" key="6">
    <source>
        <dbReference type="ARBA" id="ARBA00023203"/>
    </source>
</evidence>
<dbReference type="SUPFAM" id="SSF50044">
    <property type="entry name" value="SH3-domain"/>
    <property type="match status" value="1"/>
</dbReference>
<dbReference type="GeneID" id="106667373"/>
<proteinExistence type="inferred from homology"/>
<dbReference type="InterPro" id="IPR035717">
    <property type="entry name" value="Drebrin-like_SH3"/>
</dbReference>
<feature type="domain" description="ADF-H" evidence="11">
    <location>
        <begin position="2"/>
        <end position="133"/>
    </location>
</feature>
<protein>
    <recommendedName>
        <fullName evidence="14">Drebrin</fullName>
    </recommendedName>
</protein>
<dbReference type="InterPro" id="IPR029006">
    <property type="entry name" value="ADF-H/Gelsolin-like_dom_sf"/>
</dbReference>
<dbReference type="CDD" id="cd11281">
    <property type="entry name" value="ADF_drebrin_like"/>
    <property type="match status" value="1"/>
</dbReference>
<dbReference type="GO" id="GO:0045773">
    <property type="term" value="P:positive regulation of axon extension"/>
    <property type="evidence" value="ECO:0007669"/>
    <property type="project" value="TreeGrafter"/>
</dbReference>
<dbReference type="InterPro" id="IPR036028">
    <property type="entry name" value="SH3-like_dom_sf"/>
</dbReference>
<dbReference type="AlphaFoldDB" id="A0A8I6SKT9"/>
<evidence type="ECO:0000256" key="1">
    <source>
        <dbReference type="ARBA" id="ARBA00004245"/>
    </source>
</evidence>
<sequence>MAVNLDKFKVDIVNGWKDVLDDKTQTNWALFGYEGQTNNLQFVSKGDGGLEELKDELNSGKIMYAFVKVLDPKTSLSKFILINWQGEGAPQVRKGTCANHIRDVRNLLTGAHLTINARNEEEVEEDVVMEKVVKSTGSTYSFKERIGDADRQTAPVGTVYKRVIPKNEINAVERDKFWQKEEEEEKQRLAEERKRKEQAKLEEKERQEKEAEEMMRKRESPERIVVKRDSIQKEAEEIIKQRNFDARAVFEKNTSAGQMNSRRSSVKENNFYVSDVQKKSCDPPNSTEKLSETQTTTTSVNNEKQVLDEPPKEVPKVEQNPTAEDEQNTYLDPGFLNETELLEEFVNLGIKAEALYDYQAADETEISFDPGDIITHIDQIDTGWWQGLAPNGTFGLFPANYVQLL</sequence>
<feature type="region of interest" description="Disordered" evidence="9">
    <location>
        <begin position="276"/>
        <end position="328"/>
    </location>
</feature>
<evidence type="ECO:0000313" key="13">
    <source>
        <dbReference type="Proteomes" id="UP000494040"/>
    </source>
</evidence>
<feature type="compositionally biased region" description="Basic and acidic residues" evidence="9">
    <location>
        <begin position="305"/>
        <end position="316"/>
    </location>
</feature>
<dbReference type="GO" id="GO:0005884">
    <property type="term" value="C:actin filament"/>
    <property type="evidence" value="ECO:0007669"/>
    <property type="project" value="TreeGrafter"/>
</dbReference>
<dbReference type="SUPFAM" id="SSF55753">
    <property type="entry name" value="Actin depolymerizing proteins"/>
    <property type="match status" value="1"/>
</dbReference>
<dbReference type="Pfam" id="PF14604">
    <property type="entry name" value="SH3_9"/>
    <property type="match status" value="1"/>
</dbReference>
<evidence type="ECO:0000256" key="2">
    <source>
        <dbReference type="ARBA" id="ARBA00011039"/>
    </source>
</evidence>
<keyword evidence="5" id="KW-0175">Coiled coil</keyword>
<evidence type="ECO:0000256" key="5">
    <source>
        <dbReference type="ARBA" id="ARBA00023054"/>
    </source>
</evidence>
<organism evidence="12 13">
    <name type="scientific">Cimex lectularius</name>
    <name type="common">Bed bug</name>
    <name type="synonym">Acanthia lectularia</name>
    <dbReference type="NCBI Taxonomy" id="79782"/>
    <lineage>
        <taxon>Eukaryota</taxon>
        <taxon>Metazoa</taxon>
        <taxon>Ecdysozoa</taxon>
        <taxon>Arthropoda</taxon>
        <taxon>Hexapoda</taxon>
        <taxon>Insecta</taxon>
        <taxon>Pterygota</taxon>
        <taxon>Neoptera</taxon>
        <taxon>Paraneoptera</taxon>
        <taxon>Hemiptera</taxon>
        <taxon>Heteroptera</taxon>
        <taxon>Panheteroptera</taxon>
        <taxon>Cimicomorpha</taxon>
        <taxon>Cimicidae</taxon>
        <taxon>Cimex</taxon>
    </lineage>
</organism>
<dbReference type="PROSITE" id="PS51263">
    <property type="entry name" value="ADF_H"/>
    <property type="match status" value="1"/>
</dbReference>
<comment type="similarity">
    <text evidence="2">Belongs to the ABP1 family.</text>
</comment>